<name>A0AA39M062_9BILA</name>
<dbReference type="InterPro" id="IPR001304">
    <property type="entry name" value="C-type_lectin-like"/>
</dbReference>
<feature type="signal peptide" evidence="2">
    <location>
        <begin position="1"/>
        <end position="28"/>
    </location>
</feature>
<dbReference type="SMART" id="SM00034">
    <property type="entry name" value="CLECT"/>
    <property type="match status" value="1"/>
</dbReference>
<feature type="domain" description="C-type lectin" evidence="3">
    <location>
        <begin position="127"/>
        <end position="264"/>
    </location>
</feature>
<dbReference type="PROSITE" id="PS50041">
    <property type="entry name" value="C_TYPE_LECTIN_2"/>
    <property type="match status" value="1"/>
</dbReference>
<feature type="region of interest" description="Disordered" evidence="1">
    <location>
        <begin position="81"/>
        <end position="111"/>
    </location>
</feature>
<protein>
    <recommendedName>
        <fullName evidence="3">C-type lectin domain-containing protein</fullName>
    </recommendedName>
</protein>
<evidence type="ECO:0000256" key="2">
    <source>
        <dbReference type="SAM" id="SignalP"/>
    </source>
</evidence>
<proteinExistence type="predicted"/>
<gene>
    <name evidence="4" type="ORF">QR680_012223</name>
</gene>
<feature type="compositionally biased region" description="Low complexity" evidence="1">
    <location>
        <begin position="88"/>
        <end position="111"/>
    </location>
</feature>
<feature type="chain" id="PRO_5041387480" description="C-type lectin domain-containing protein" evidence="2">
    <location>
        <begin position="29"/>
        <end position="268"/>
    </location>
</feature>
<keyword evidence="5" id="KW-1185">Reference proteome</keyword>
<evidence type="ECO:0000259" key="3">
    <source>
        <dbReference type="PROSITE" id="PS50041"/>
    </source>
</evidence>
<evidence type="ECO:0000313" key="4">
    <source>
        <dbReference type="EMBL" id="KAK0415967.1"/>
    </source>
</evidence>
<dbReference type="EMBL" id="JAUCMV010000002">
    <property type="protein sequence ID" value="KAK0415967.1"/>
    <property type="molecule type" value="Genomic_DNA"/>
</dbReference>
<dbReference type="AlphaFoldDB" id="A0AA39M062"/>
<reference evidence="4" key="1">
    <citation type="submission" date="2023-06" db="EMBL/GenBank/DDBJ databases">
        <title>Genomic analysis of the entomopathogenic nematode Steinernema hermaphroditum.</title>
        <authorList>
            <person name="Schwarz E.M."/>
            <person name="Heppert J.K."/>
            <person name="Baniya A."/>
            <person name="Schwartz H.T."/>
            <person name="Tan C.-H."/>
            <person name="Antoshechkin I."/>
            <person name="Sternberg P.W."/>
            <person name="Goodrich-Blair H."/>
            <person name="Dillman A.R."/>
        </authorList>
    </citation>
    <scope>NUCLEOTIDE SEQUENCE</scope>
    <source>
        <strain evidence="4">PS9179</strain>
        <tissue evidence="4">Whole animal</tissue>
    </source>
</reference>
<dbReference type="InterPro" id="IPR016186">
    <property type="entry name" value="C-type_lectin-like/link_sf"/>
</dbReference>
<accession>A0AA39M062</accession>
<dbReference type="InterPro" id="IPR016187">
    <property type="entry name" value="CTDL_fold"/>
</dbReference>
<evidence type="ECO:0000313" key="5">
    <source>
        <dbReference type="Proteomes" id="UP001175271"/>
    </source>
</evidence>
<evidence type="ECO:0000256" key="1">
    <source>
        <dbReference type="SAM" id="MobiDB-lite"/>
    </source>
</evidence>
<dbReference type="SUPFAM" id="SSF56436">
    <property type="entry name" value="C-type lectin-like"/>
    <property type="match status" value="1"/>
</dbReference>
<organism evidence="4 5">
    <name type="scientific">Steinernema hermaphroditum</name>
    <dbReference type="NCBI Taxonomy" id="289476"/>
    <lineage>
        <taxon>Eukaryota</taxon>
        <taxon>Metazoa</taxon>
        <taxon>Ecdysozoa</taxon>
        <taxon>Nematoda</taxon>
        <taxon>Chromadorea</taxon>
        <taxon>Rhabditida</taxon>
        <taxon>Tylenchina</taxon>
        <taxon>Panagrolaimomorpha</taxon>
        <taxon>Strongyloidoidea</taxon>
        <taxon>Steinernematidae</taxon>
        <taxon>Steinernema</taxon>
    </lineage>
</organism>
<dbReference type="Proteomes" id="UP001175271">
    <property type="component" value="Unassembled WGS sequence"/>
</dbReference>
<comment type="caution">
    <text evidence="4">The sequence shown here is derived from an EMBL/GenBank/DDBJ whole genome shotgun (WGS) entry which is preliminary data.</text>
</comment>
<keyword evidence="2" id="KW-0732">Signal</keyword>
<sequence>MWRRSAVLGLGLLLAAGLLLLLISIITTEPPTEVNTRVLSSDRVNDSQPEVLKINAPDVDMVPTPETTWWSYAPVRRTTPISKMPPKSSITTSTTTSSTSTPKSTTLSSTTTESYTTKRCEKEWLSWKNRCYKWIRVHGSIRFGDYEESEETVRTSCRERSGVAEAQPISIRNSAEMEFLWKQHQKLNSSEPRFVTGLLAPYGTKEEGTDHFEWVDGTPTNDFLADPDNWYGGLPEHSDHFVSIYNGKFWSFQSLMPENDLLCYYRRN</sequence>
<dbReference type="Gene3D" id="3.10.100.10">
    <property type="entry name" value="Mannose-Binding Protein A, subunit A"/>
    <property type="match status" value="1"/>
</dbReference>